<proteinExistence type="predicted"/>
<reference evidence="2" key="1">
    <citation type="journal article" date="2011" name="Appl. Environ. Microbiol.">
        <title>Bacteriophages LIMElight and LIMEzero of Pantoea agglomerans, belonging to the "phiKMV-like viruses".</title>
        <authorList>
            <person name="Adriaenssens E.M."/>
            <person name="Ceyssens P.J."/>
            <person name="Dunon V."/>
            <person name="Ackermann H.W."/>
            <person name="Van Vaerenbergh J."/>
            <person name="Maes M."/>
            <person name="De Proft M."/>
            <person name="Lavigne R."/>
        </authorList>
    </citation>
    <scope>NUCLEOTIDE SEQUENCE [LARGE SCALE GENOMIC DNA]</scope>
</reference>
<dbReference type="GeneID" id="10894636"/>
<dbReference type="EMBL" id="FR751545">
    <property type="protein sequence ID" value="CBY88587.1"/>
    <property type="molecule type" value="Genomic_DNA"/>
</dbReference>
<evidence type="ECO:0000313" key="1">
    <source>
        <dbReference type="EMBL" id="CBY88587.1"/>
    </source>
</evidence>
<sequence>MQKRSGTFTLSNLGHRYIVANVPSGESIDVYLINSDGDEVLIDRFVMSTTGECYLDIPTKFVCSAGAEVDIA</sequence>
<dbReference type="KEGG" id="vg:10894636"/>
<dbReference type="Proteomes" id="UP000008465">
    <property type="component" value="Segment"/>
</dbReference>
<accession>F4N9V9</accession>
<evidence type="ECO:0000313" key="2">
    <source>
        <dbReference type="Proteomes" id="UP000008465"/>
    </source>
</evidence>
<dbReference type="RefSeq" id="YP_004539129.1">
    <property type="nucleotide sequence ID" value="NC_015585.1"/>
</dbReference>
<organism evidence="1 2">
    <name type="scientific">Pantoea phage LIMEzero</name>
    <dbReference type="NCBI Taxonomy" id="943335"/>
    <lineage>
        <taxon>Viruses</taxon>
        <taxon>Duplodnaviria</taxon>
        <taxon>Heunggongvirae</taxon>
        <taxon>Uroviricota</taxon>
        <taxon>Caudoviricetes</taxon>
        <taxon>Autographivirales</taxon>
        <taxon>Autoscriptoviridae</taxon>
        <taxon>Stentvirinae</taxon>
        <taxon>Waewaevirus</taxon>
        <taxon>Waewaevirus limezero</taxon>
    </lineage>
</organism>
<keyword evidence="2" id="KW-1185">Reference proteome</keyword>
<protein>
    <submittedName>
        <fullName evidence="1">Uncharacterized protein</fullName>
    </submittedName>
</protein>
<name>F4N9V9_9CAUD</name>